<reference evidence="2 3" key="1">
    <citation type="submission" date="2017-05" db="EMBL/GenBank/DDBJ databases">
        <title>Vagococcus spp. assemblies.</title>
        <authorList>
            <person name="Gulvik C.A."/>
        </authorList>
    </citation>
    <scope>NUCLEOTIDE SEQUENCE [LARGE SCALE GENOMIC DNA]</scope>
    <source>
        <strain evidence="2 3">LMG 24798</strain>
    </source>
</reference>
<keyword evidence="3" id="KW-1185">Reference proteome</keyword>
<dbReference type="Gene3D" id="3.30.1830.10">
    <property type="entry name" value="YehR-like"/>
    <property type="match status" value="1"/>
</dbReference>
<keyword evidence="1" id="KW-0732">Signal</keyword>
<dbReference type="Proteomes" id="UP000286773">
    <property type="component" value="Unassembled WGS sequence"/>
</dbReference>
<evidence type="ECO:0000313" key="3">
    <source>
        <dbReference type="Proteomes" id="UP000286773"/>
    </source>
</evidence>
<sequence length="112" mass="12828">MRVVNMMKRICWLALLIGIWVTLFSCSSHHAEETVLKQAENGIVSVVTLHHKGDNVIKQSLRTEVHYEDIGLASKEEAEKYVTTDTGFFKLSFSNIKMLRELSIRSFLMTII</sequence>
<dbReference type="Pfam" id="PF06998">
    <property type="entry name" value="DUF1307"/>
    <property type="match status" value="1"/>
</dbReference>
<protein>
    <submittedName>
        <fullName evidence="2">Uncharacterized protein</fullName>
    </submittedName>
</protein>
<proteinExistence type="predicted"/>
<organism evidence="2 3">
    <name type="scientific">Vagococcus acidifermentans</name>
    <dbReference type="NCBI Taxonomy" id="564710"/>
    <lineage>
        <taxon>Bacteria</taxon>
        <taxon>Bacillati</taxon>
        <taxon>Bacillota</taxon>
        <taxon>Bacilli</taxon>
        <taxon>Lactobacillales</taxon>
        <taxon>Enterococcaceae</taxon>
        <taxon>Vagococcus</taxon>
    </lineage>
</organism>
<evidence type="ECO:0000256" key="1">
    <source>
        <dbReference type="SAM" id="SignalP"/>
    </source>
</evidence>
<gene>
    <name evidence="2" type="ORF">CBF27_11650</name>
</gene>
<feature type="chain" id="PRO_5019028092" evidence="1">
    <location>
        <begin position="31"/>
        <end position="112"/>
    </location>
</feature>
<dbReference type="AlphaFoldDB" id="A0A430APF0"/>
<accession>A0A430APF0</accession>
<evidence type="ECO:0000313" key="2">
    <source>
        <dbReference type="EMBL" id="RSU09945.1"/>
    </source>
</evidence>
<feature type="signal peptide" evidence="1">
    <location>
        <begin position="1"/>
        <end position="30"/>
    </location>
</feature>
<dbReference type="SUPFAM" id="SSF160704">
    <property type="entry name" value="YehR-like"/>
    <property type="match status" value="1"/>
</dbReference>
<name>A0A430APF0_9ENTE</name>
<dbReference type="InterPro" id="IPR009736">
    <property type="entry name" value="DUF1307"/>
</dbReference>
<dbReference type="EMBL" id="NGKC01000015">
    <property type="protein sequence ID" value="RSU09945.1"/>
    <property type="molecule type" value="Genomic_DNA"/>
</dbReference>
<comment type="caution">
    <text evidence="2">The sequence shown here is derived from an EMBL/GenBank/DDBJ whole genome shotgun (WGS) entry which is preliminary data.</text>
</comment>
<dbReference type="InterPro" id="IPR036699">
    <property type="entry name" value="YehR-like_sf"/>
</dbReference>
<dbReference type="PROSITE" id="PS51257">
    <property type="entry name" value="PROKAR_LIPOPROTEIN"/>
    <property type="match status" value="1"/>
</dbReference>